<dbReference type="STRING" id="575540.Isop_0995"/>
<reference evidence="2 3" key="2">
    <citation type="journal article" date="2011" name="Stand. Genomic Sci.">
        <title>Complete genome sequence of Isosphaera pallida type strain (IS1B).</title>
        <authorList>
            <consortium name="US DOE Joint Genome Institute (JGI-PGF)"/>
            <person name="Goker M."/>
            <person name="Cleland D."/>
            <person name="Saunders E."/>
            <person name="Lapidus A."/>
            <person name="Nolan M."/>
            <person name="Lucas S."/>
            <person name="Hammon N."/>
            <person name="Deshpande S."/>
            <person name="Cheng J.F."/>
            <person name="Tapia R."/>
            <person name="Han C."/>
            <person name="Goodwin L."/>
            <person name="Pitluck S."/>
            <person name="Liolios K."/>
            <person name="Pagani I."/>
            <person name="Ivanova N."/>
            <person name="Mavromatis K."/>
            <person name="Pati A."/>
            <person name="Chen A."/>
            <person name="Palaniappan K."/>
            <person name="Land M."/>
            <person name="Hauser L."/>
            <person name="Chang Y.J."/>
            <person name="Jeffries C.D."/>
            <person name="Detter J.C."/>
            <person name="Beck B."/>
            <person name="Woyke T."/>
            <person name="Bristow J."/>
            <person name="Eisen J.A."/>
            <person name="Markowitz V."/>
            <person name="Hugenholtz P."/>
            <person name="Kyrpides N.C."/>
            <person name="Klenk H.P."/>
        </authorList>
    </citation>
    <scope>NUCLEOTIDE SEQUENCE [LARGE SCALE GENOMIC DNA]</scope>
    <source>
        <strain evidence="3">ATCC 43644 / DSM 9630 / IS1B</strain>
    </source>
</reference>
<dbReference type="AlphaFoldDB" id="E8R3L7"/>
<evidence type="ECO:0000313" key="3">
    <source>
        <dbReference type="Proteomes" id="UP000008631"/>
    </source>
</evidence>
<accession>E8R3L7</accession>
<dbReference type="GO" id="GO:0016746">
    <property type="term" value="F:acyltransferase activity"/>
    <property type="evidence" value="ECO:0007669"/>
    <property type="project" value="UniProtKB-KW"/>
</dbReference>
<evidence type="ECO:0000313" key="2">
    <source>
        <dbReference type="EMBL" id="ADV61584.1"/>
    </source>
</evidence>
<evidence type="ECO:0000259" key="1">
    <source>
        <dbReference type="SMART" id="SM00563"/>
    </source>
</evidence>
<dbReference type="KEGG" id="ipa:Isop_0995"/>
<keyword evidence="3" id="KW-1185">Reference proteome</keyword>
<dbReference type="Proteomes" id="UP000008631">
    <property type="component" value="Chromosome"/>
</dbReference>
<organism evidence="2 3">
    <name type="scientific">Isosphaera pallida (strain ATCC 43644 / DSM 9630 / IS1B)</name>
    <dbReference type="NCBI Taxonomy" id="575540"/>
    <lineage>
        <taxon>Bacteria</taxon>
        <taxon>Pseudomonadati</taxon>
        <taxon>Planctomycetota</taxon>
        <taxon>Planctomycetia</taxon>
        <taxon>Isosphaerales</taxon>
        <taxon>Isosphaeraceae</taxon>
        <taxon>Isosphaera</taxon>
    </lineage>
</organism>
<protein>
    <submittedName>
        <fullName evidence="2">Phospholipid/glycerol acyltransferase</fullName>
    </submittedName>
</protein>
<proteinExistence type="predicted"/>
<dbReference type="SUPFAM" id="SSF69593">
    <property type="entry name" value="Glycerol-3-phosphate (1)-acyltransferase"/>
    <property type="match status" value="1"/>
</dbReference>
<keyword evidence="2" id="KW-0012">Acyltransferase</keyword>
<keyword evidence="2" id="KW-0808">Transferase</keyword>
<feature type="domain" description="Phospholipid/glycerol acyltransferase" evidence="1">
    <location>
        <begin position="87"/>
        <end position="204"/>
    </location>
</feature>
<dbReference type="InterPro" id="IPR002123">
    <property type="entry name" value="Plipid/glycerol_acylTrfase"/>
</dbReference>
<dbReference type="EMBL" id="CP002353">
    <property type="protein sequence ID" value="ADV61584.1"/>
    <property type="molecule type" value="Genomic_DNA"/>
</dbReference>
<dbReference type="Pfam" id="PF01553">
    <property type="entry name" value="Acyltransferase"/>
    <property type="match status" value="1"/>
</dbReference>
<gene>
    <name evidence="2" type="ordered locus">Isop_0995</name>
</gene>
<dbReference type="SMART" id="SM00563">
    <property type="entry name" value="PlsC"/>
    <property type="match status" value="1"/>
</dbReference>
<dbReference type="InParanoid" id="E8R3L7"/>
<dbReference type="eggNOG" id="COG0204">
    <property type="taxonomic scope" value="Bacteria"/>
</dbReference>
<dbReference type="CDD" id="cd06551">
    <property type="entry name" value="LPLAT"/>
    <property type="match status" value="1"/>
</dbReference>
<reference key="1">
    <citation type="submission" date="2010-11" db="EMBL/GenBank/DDBJ databases">
        <title>The complete sequence of chromosome of Isophaera pallida ATCC 43644.</title>
        <authorList>
            <consortium name="US DOE Joint Genome Institute (JGI-PGF)"/>
            <person name="Lucas S."/>
            <person name="Copeland A."/>
            <person name="Lapidus A."/>
            <person name="Bruce D."/>
            <person name="Goodwin L."/>
            <person name="Pitluck S."/>
            <person name="Kyrpides N."/>
            <person name="Mavromatis K."/>
            <person name="Pagani I."/>
            <person name="Ivanova N."/>
            <person name="Saunders E."/>
            <person name="Brettin T."/>
            <person name="Detter J.C."/>
            <person name="Han C."/>
            <person name="Tapia R."/>
            <person name="Land M."/>
            <person name="Hauser L."/>
            <person name="Markowitz V."/>
            <person name="Cheng J.-F."/>
            <person name="Hugenholtz P."/>
            <person name="Woyke T."/>
            <person name="Wu D."/>
            <person name="Eisen J.A."/>
        </authorList>
    </citation>
    <scope>NUCLEOTIDE SEQUENCE</scope>
    <source>
        <strain>ATCC 43644</strain>
    </source>
</reference>
<dbReference type="HOGENOM" id="CLU_097817_0_0_0"/>
<name>E8R3L7_ISOPI</name>
<sequence>MGFQSGCDTHPTFPLKHLMRDATAIRPSNPPPTPSPSRIIRAYKRGWPRRAVLALMRYKLRTGMHRIYGQGFPRLRDEMAARPQPGVLMMANHSSWWDFFMAAFTFETLGLDGYGMTEHSNLRKFGFFRRIGAYSVDRTDPISVREAIDYTSELLGQPRTAVFFFPQGKIVCNDVRPLEFQGGLRLILQKVGRLRVVPTAFRYDFWQDERPEAFVRLGEVVEVDRAQRATVLDDLRDRLTAELDMLKVDTLTQDPSRFELLLQGGESVHDWWDRTRRRYLAGWNPG</sequence>